<evidence type="ECO:0000256" key="4">
    <source>
        <dbReference type="ARBA" id="ARBA00022989"/>
    </source>
</evidence>
<feature type="transmembrane region" description="Helical" evidence="10">
    <location>
        <begin position="337"/>
        <end position="356"/>
    </location>
</feature>
<dbReference type="OrthoDB" id="4096362at2759"/>
<evidence type="ECO:0000256" key="2">
    <source>
        <dbReference type="ARBA" id="ARBA00022679"/>
    </source>
</evidence>
<dbReference type="PANTHER" id="PTHR22883:SF43">
    <property type="entry name" value="PALMITOYLTRANSFERASE APP"/>
    <property type="match status" value="1"/>
</dbReference>
<evidence type="ECO:0000256" key="6">
    <source>
        <dbReference type="ARBA" id="ARBA00023139"/>
    </source>
</evidence>
<feature type="transmembrane region" description="Helical" evidence="10">
    <location>
        <begin position="173"/>
        <end position="194"/>
    </location>
</feature>
<keyword evidence="2 10" id="KW-0808">Transferase</keyword>
<comment type="similarity">
    <text evidence="10">Belongs to the DHHC palmitoyltransferase family.</text>
</comment>
<dbReference type="PROSITE" id="PS50216">
    <property type="entry name" value="DHHC"/>
    <property type="match status" value="1"/>
</dbReference>
<sequence length="482" mass="53277">MGGLSLVRDEGKTTVSSTTTTVPLDFHTLIVPRPLDGLSFLVGHFKNTCCEPVTSSVYFGKGKENSLRRGILPQRCVAINGFFVALPRCSFPMANTRTRTVSFPVPQTSVDSFSSGTKRWKVFPGKLMFFCGGRLMLSKQYGIFVLTLVLILATSVMFFVFDCPYLVKQVSVAFPIVGGILFAFTFSTLMRTAFSDPGIIPRTLMDETEYWDTKLYSISNPSESQSTANRVVARYLDIQMKDHVLKLKWCHTCKLFRPPRSSHCSICDNCIDQFDHHCPWVGNCVGKRNYRYFYTFVVTLSLFAMFIFGSNVAHLVLRSQQSQGGFVETIKATPASLVEAIICFLSLWSLLGLVGYHTYLVSTNMTTNEDIKGGFPGTDQNASEMFSHGSVFKNFFVVLCGPRPPSYIDATAELDPHTAAMLQREREAHLANAQAAQVALDMRGGLAVQESVVRPLTPRSAVSDGARPTRSSSSNHATIAVA</sequence>
<dbReference type="PANTHER" id="PTHR22883">
    <property type="entry name" value="ZINC FINGER DHHC DOMAIN CONTAINING PROTEIN"/>
    <property type="match status" value="1"/>
</dbReference>
<dbReference type="Pfam" id="PF01529">
    <property type="entry name" value="DHHC"/>
    <property type="match status" value="1"/>
</dbReference>
<evidence type="ECO:0000259" key="12">
    <source>
        <dbReference type="Pfam" id="PF01529"/>
    </source>
</evidence>
<evidence type="ECO:0000313" key="13">
    <source>
        <dbReference type="EMBL" id="OQV12241.1"/>
    </source>
</evidence>
<dbReference type="GO" id="GO:0019706">
    <property type="term" value="F:protein-cysteine S-palmitoyltransferase activity"/>
    <property type="evidence" value="ECO:0007669"/>
    <property type="project" value="UniProtKB-EC"/>
</dbReference>
<evidence type="ECO:0000313" key="14">
    <source>
        <dbReference type="Proteomes" id="UP000192578"/>
    </source>
</evidence>
<dbReference type="GO" id="GO:0005783">
    <property type="term" value="C:endoplasmic reticulum"/>
    <property type="evidence" value="ECO:0007669"/>
    <property type="project" value="TreeGrafter"/>
</dbReference>
<evidence type="ECO:0000256" key="3">
    <source>
        <dbReference type="ARBA" id="ARBA00022692"/>
    </source>
</evidence>
<dbReference type="InterPro" id="IPR039859">
    <property type="entry name" value="PFA4/ZDH16/20/ERF2-like"/>
</dbReference>
<dbReference type="GO" id="GO:0005794">
    <property type="term" value="C:Golgi apparatus"/>
    <property type="evidence" value="ECO:0007669"/>
    <property type="project" value="TreeGrafter"/>
</dbReference>
<comment type="catalytic activity">
    <reaction evidence="9 10">
        <text>L-cysteinyl-[protein] + hexadecanoyl-CoA = S-hexadecanoyl-L-cysteinyl-[protein] + CoA</text>
        <dbReference type="Rhea" id="RHEA:36683"/>
        <dbReference type="Rhea" id="RHEA-COMP:10131"/>
        <dbReference type="Rhea" id="RHEA-COMP:11032"/>
        <dbReference type="ChEBI" id="CHEBI:29950"/>
        <dbReference type="ChEBI" id="CHEBI:57287"/>
        <dbReference type="ChEBI" id="CHEBI:57379"/>
        <dbReference type="ChEBI" id="CHEBI:74151"/>
        <dbReference type="EC" id="2.3.1.225"/>
    </reaction>
</comment>
<evidence type="ECO:0000256" key="5">
    <source>
        <dbReference type="ARBA" id="ARBA00023136"/>
    </source>
</evidence>
<reference evidence="14" key="1">
    <citation type="submission" date="2017-01" db="EMBL/GenBank/DDBJ databases">
        <title>Comparative genomics of anhydrobiosis in the tardigrade Hypsibius dujardini.</title>
        <authorList>
            <person name="Yoshida Y."/>
            <person name="Koutsovoulos G."/>
            <person name="Laetsch D."/>
            <person name="Stevens L."/>
            <person name="Kumar S."/>
            <person name="Horikawa D."/>
            <person name="Ishino K."/>
            <person name="Komine S."/>
            <person name="Tomita M."/>
            <person name="Blaxter M."/>
            <person name="Arakawa K."/>
        </authorList>
    </citation>
    <scope>NUCLEOTIDE SEQUENCE [LARGE SCALE GENOMIC DNA]</scope>
    <source>
        <strain evidence="14">Z151</strain>
    </source>
</reference>
<keyword evidence="8 10" id="KW-0012">Acyltransferase</keyword>
<dbReference type="GO" id="GO:0006612">
    <property type="term" value="P:protein targeting to membrane"/>
    <property type="evidence" value="ECO:0007669"/>
    <property type="project" value="TreeGrafter"/>
</dbReference>
<evidence type="ECO:0000256" key="10">
    <source>
        <dbReference type="RuleBase" id="RU079119"/>
    </source>
</evidence>
<feature type="compositionally biased region" description="Polar residues" evidence="11">
    <location>
        <begin position="469"/>
        <end position="482"/>
    </location>
</feature>
<keyword evidence="7" id="KW-0449">Lipoprotein</keyword>
<comment type="caution">
    <text evidence="13">The sequence shown here is derived from an EMBL/GenBank/DDBJ whole genome shotgun (WGS) entry which is preliminary data.</text>
</comment>
<evidence type="ECO:0000256" key="1">
    <source>
        <dbReference type="ARBA" id="ARBA00004127"/>
    </source>
</evidence>
<keyword evidence="6" id="KW-0564">Palmitate</keyword>
<comment type="domain">
    <text evidence="10">The DHHC domain is required for palmitoyltransferase activity.</text>
</comment>
<keyword evidence="3 10" id="KW-0812">Transmembrane</keyword>
<dbReference type="InterPro" id="IPR001594">
    <property type="entry name" value="Palmitoyltrfase_DHHC"/>
</dbReference>
<evidence type="ECO:0000256" key="11">
    <source>
        <dbReference type="SAM" id="MobiDB-lite"/>
    </source>
</evidence>
<name>A0A1W0WAM2_HYPEX</name>
<dbReference type="Proteomes" id="UP000192578">
    <property type="component" value="Unassembled WGS sequence"/>
</dbReference>
<feature type="transmembrane region" description="Helical" evidence="10">
    <location>
        <begin position="141"/>
        <end position="161"/>
    </location>
</feature>
<accession>A0A1W0WAM2</accession>
<gene>
    <name evidence="13" type="ORF">BV898_13503</name>
</gene>
<evidence type="ECO:0000256" key="8">
    <source>
        <dbReference type="ARBA" id="ARBA00023315"/>
    </source>
</evidence>
<dbReference type="EC" id="2.3.1.225" evidence="10"/>
<dbReference type="EMBL" id="MTYJ01000150">
    <property type="protein sequence ID" value="OQV12241.1"/>
    <property type="molecule type" value="Genomic_DNA"/>
</dbReference>
<feature type="region of interest" description="Disordered" evidence="11">
    <location>
        <begin position="458"/>
        <end position="482"/>
    </location>
</feature>
<keyword evidence="14" id="KW-1185">Reference proteome</keyword>
<organism evidence="13 14">
    <name type="scientific">Hypsibius exemplaris</name>
    <name type="common">Freshwater tardigrade</name>
    <dbReference type="NCBI Taxonomy" id="2072580"/>
    <lineage>
        <taxon>Eukaryota</taxon>
        <taxon>Metazoa</taxon>
        <taxon>Ecdysozoa</taxon>
        <taxon>Tardigrada</taxon>
        <taxon>Eutardigrada</taxon>
        <taxon>Parachela</taxon>
        <taxon>Hypsibioidea</taxon>
        <taxon>Hypsibiidae</taxon>
        <taxon>Hypsibius</taxon>
    </lineage>
</organism>
<feature type="domain" description="Palmitoyltransferase DHHC" evidence="12">
    <location>
        <begin position="246"/>
        <end position="372"/>
    </location>
</feature>
<comment type="subcellular location">
    <subcellularLocation>
        <location evidence="1">Endomembrane system</location>
        <topology evidence="1">Multi-pass membrane protein</topology>
    </subcellularLocation>
</comment>
<evidence type="ECO:0000256" key="9">
    <source>
        <dbReference type="ARBA" id="ARBA00048048"/>
    </source>
</evidence>
<protein>
    <recommendedName>
        <fullName evidence="10">Palmitoyltransferase</fullName>
        <ecNumber evidence="10">2.3.1.225</ecNumber>
    </recommendedName>
</protein>
<proteinExistence type="inferred from homology"/>
<keyword evidence="5 10" id="KW-0472">Membrane</keyword>
<dbReference type="AlphaFoldDB" id="A0A1W0WAM2"/>
<feature type="transmembrane region" description="Helical" evidence="10">
    <location>
        <begin position="292"/>
        <end position="317"/>
    </location>
</feature>
<keyword evidence="4 10" id="KW-1133">Transmembrane helix</keyword>
<evidence type="ECO:0000256" key="7">
    <source>
        <dbReference type="ARBA" id="ARBA00023288"/>
    </source>
</evidence>